<dbReference type="OrthoDB" id="376328at2759"/>
<evidence type="ECO:0000313" key="4">
    <source>
        <dbReference type="Proteomes" id="UP000243200"/>
    </source>
</evidence>
<feature type="region of interest" description="Disordered" evidence="1">
    <location>
        <begin position="203"/>
        <end position="277"/>
    </location>
</feature>
<evidence type="ECO:0000256" key="1">
    <source>
        <dbReference type="SAM" id="MobiDB-lite"/>
    </source>
</evidence>
<sequence length="652" mass="75824">MQRGQYNCDKIKAASQKKTNDIFIRYKTPILEGAIKLINQFKKDKDDGVHYKKLCEELLKYVKAQKKCVREEVSNEGKSLTAREWNKIVNALYITLNSQRIKSLCYLEKDDEETKKKEVLNIHEVFRNFCIEKKAHLRNISDMNFEQCNDYMSWITEKKRGLQAIDPNYENIREYKEYFDIHHNCNYPWLVSNTPDVTCSQITRSRGKEKEGASKSAGDSSQTAPPTIPDSTINAKKDIPLSPTDSFKGELVPASNKYPNISPEIAPKKIGSPPDDANTVKDNVTPKIEEIGITGTDISKYPSNSYTKPNYADIKRFPIHKAPDIFIDGRPVQVQDIQIDPTAINSYTWSPLPFPSPQVFPPPYPRSKRFPSSDIHVQSHKTGIPPVEKYTPKTKPWRTPASFFDHELPPFITSSTGNKKLDRVFLEPALPDASYFRSPSMIYTLVFLTIFTIISTFYLFSKYTSFGLLFSKKKKKKRLKRQLEIKKIPEESPSFDKITNYSVNDIPHKNKTHDDNNIYSKIKIQKSVLKKNISLPKKKKNKSKAIIDIHMELLNEYKNDEWELNKNDFLQICLEEFVREQNKVYSNSENTNIVMKNISIQNTKEDKMVLLDKWTERCRPIWEKFKSENAFKVLQYEWKEAEKKYLENIEQL</sequence>
<feature type="non-terminal residue" evidence="3">
    <location>
        <position position="652"/>
    </location>
</feature>
<feature type="transmembrane region" description="Helical" evidence="2">
    <location>
        <begin position="441"/>
        <end position="470"/>
    </location>
</feature>
<dbReference type="VEuPathDB" id="PlasmoDB:POWCR01_000203800"/>
<gene>
    <name evidence="3" type="primary">PowCR01_000203800</name>
    <name evidence="3" type="ORF">POWCR01_000203800</name>
</gene>
<proteinExistence type="predicted"/>
<feature type="compositionally biased region" description="Polar residues" evidence="1">
    <location>
        <begin position="217"/>
        <end position="234"/>
    </location>
</feature>
<name>A0A1C3KK52_PLAOA</name>
<evidence type="ECO:0000256" key="2">
    <source>
        <dbReference type="SAM" id="Phobius"/>
    </source>
</evidence>
<evidence type="ECO:0000313" key="3">
    <source>
        <dbReference type="EMBL" id="SBT74318.1"/>
    </source>
</evidence>
<protein>
    <submittedName>
        <fullName evidence="3">STP1 protein</fullName>
    </submittedName>
</protein>
<accession>A0A1C3KK52</accession>
<organism evidence="3 4">
    <name type="scientific">Plasmodium ovale</name>
    <name type="common">malaria parasite P. ovale</name>
    <dbReference type="NCBI Taxonomy" id="36330"/>
    <lineage>
        <taxon>Eukaryota</taxon>
        <taxon>Sar</taxon>
        <taxon>Alveolata</taxon>
        <taxon>Apicomplexa</taxon>
        <taxon>Aconoidasida</taxon>
        <taxon>Haemosporida</taxon>
        <taxon>Plasmodiidae</taxon>
        <taxon>Plasmodium</taxon>
        <taxon>Plasmodium (Plasmodium)</taxon>
    </lineage>
</organism>
<dbReference type="VEuPathDB" id="PlasmoDB:PocGH01_00130000"/>
<keyword evidence="2" id="KW-1133">Transmembrane helix</keyword>
<keyword evidence="2" id="KW-0472">Membrane</keyword>
<dbReference type="Proteomes" id="UP000243200">
    <property type="component" value="Unassembled WGS sequence"/>
</dbReference>
<dbReference type="EMBL" id="FLRJ01000675">
    <property type="protein sequence ID" value="SBT74318.1"/>
    <property type="molecule type" value="Genomic_DNA"/>
</dbReference>
<reference evidence="3 4" key="1">
    <citation type="submission" date="2016-06" db="EMBL/GenBank/DDBJ databases">
        <authorList>
            <consortium name="Pathogen Informatics"/>
        </authorList>
    </citation>
    <scope>NUCLEOTIDE SEQUENCE [LARGE SCALE GENOMIC DNA]</scope>
</reference>
<dbReference type="AlphaFoldDB" id="A0A1C3KK52"/>
<keyword evidence="2" id="KW-0812">Transmembrane</keyword>